<evidence type="ECO:0000256" key="1">
    <source>
        <dbReference type="SAM" id="MobiDB-lite"/>
    </source>
</evidence>
<dbReference type="InParanoid" id="F8Q3H3"/>
<proteinExistence type="predicted"/>
<dbReference type="AlphaFoldDB" id="F8Q3H3"/>
<dbReference type="HOGENOM" id="CLU_2591273_0_0_1"/>
<feature type="compositionally biased region" description="Acidic residues" evidence="1">
    <location>
        <begin position="8"/>
        <end position="20"/>
    </location>
</feature>
<keyword evidence="3" id="KW-1185">Reference proteome</keyword>
<feature type="region of interest" description="Disordered" evidence="1">
    <location>
        <begin position="1"/>
        <end position="41"/>
    </location>
</feature>
<feature type="non-terminal residue" evidence="2">
    <location>
        <position position="80"/>
    </location>
</feature>
<sequence>MEDKATQDEDEDQMNNEDIEPVQNGDKDIPPHEERPDPEFEYHPFINGLPCDEHGVYLCTCRRAAYSTAESLQGRLDTIS</sequence>
<reference evidence="3" key="1">
    <citation type="journal article" date="2011" name="Science">
        <title>The plant cell wall-decomposing machinery underlies the functional diversity of forest fungi.</title>
        <authorList>
            <person name="Eastwood D.C."/>
            <person name="Floudas D."/>
            <person name="Binder M."/>
            <person name="Majcherczyk A."/>
            <person name="Schneider P."/>
            <person name="Aerts A."/>
            <person name="Asiegbu F.O."/>
            <person name="Baker S.E."/>
            <person name="Barry K."/>
            <person name="Bendiksby M."/>
            <person name="Blumentritt M."/>
            <person name="Coutinho P.M."/>
            <person name="Cullen D."/>
            <person name="de Vries R.P."/>
            <person name="Gathman A."/>
            <person name="Goodell B."/>
            <person name="Henrissat B."/>
            <person name="Ihrmark K."/>
            <person name="Kauserud H."/>
            <person name="Kohler A."/>
            <person name="LaButti K."/>
            <person name="Lapidus A."/>
            <person name="Lavin J.L."/>
            <person name="Lee Y.-H."/>
            <person name="Lindquist E."/>
            <person name="Lilly W."/>
            <person name="Lucas S."/>
            <person name="Morin E."/>
            <person name="Murat C."/>
            <person name="Oguiza J.A."/>
            <person name="Park J."/>
            <person name="Pisabarro A.G."/>
            <person name="Riley R."/>
            <person name="Rosling A."/>
            <person name="Salamov A."/>
            <person name="Schmidt O."/>
            <person name="Schmutz J."/>
            <person name="Skrede I."/>
            <person name="Stenlid J."/>
            <person name="Wiebenga A."/>
            <person name="Xie X."/>
            <person name="Kuees U."/>
            <person name="Hibbett D.S."/>
            <person name="Hoffmeister D."/>
            <person name="Hoegberg N."/>
            <person name="Martin F."/>
            <person name="Grigoriev I.V."/>
            <person name="Watkinson S.C."/>
        </authorList>
    </citation>
    <scope>NUCLEOTIDE SEQUENCE [LARGE SCALE GENOMIC DNA]</scope>
    <source>
        <strain evidence="3">strain S7.3</strain>
    </source>
</reference>
<gene>
    <name evidence="2" type="ORF">SERLA73DRAFT_184548</name>
</gene>
<dbReference type="Proteomes" id="UP000008063">
    <property type="component" value="Unassembled WGS sequence"/>
</dbReference>
<feature type="compositionally biased region" description="Basic and acidic residues" evidence="1">
    <location>
        <begin position="25"/>
        <end position="41"/>
    </location>
</feature>
<organism evidence="3">
    <name type="scientific">Serpula lacrymans var. lacrymans (strain S7.3)</name>
    <name type="common">Dry rot fungus</name>
    <dbReference type="NCBI Taxonomy" id="936435"/>
    <lineage>
        <taxon>Eukaryota</taxon>
        <taxon>Fungi</taxon>
        <taxon>Dikarya</taxon>
        <taxon>Basidiomycota</taxon>
        <taxon>Agaricomycotina</taxon>
        <taxon>Agaricomycetes</taxon>
        <taxon>Agaricomycetidae</taxon>
        <taxon>Boletales</taxon>
        <taxon>Coniophorineae</taxon>
        <taxon>Serpulaceae</taxon>
        <taxon>Serpula</taxon>
    </lineage>
</organism>
<evidence type="ECO:0000313" key="2">
    <source>
        <dbReference type="EMBL" id="EGN97734.1"/>
    </source>
</evidence>
<name>F8Q3H3_SERL3</name>
<dbReference type="EMBL" id="GL945482">
    <property type="protein sequence ID" value="EGN97734.1"/>
    <property type="molecule type" value="Genomic_DNA"/>
</dbReference>
<protein>
    <submittedName>
        <fullName evidence="2">Uncharacterized protein</fullName>
    </submittedName>
</protein>
<accession>F8Q3H3</accession>
<evidence type="ECO:0000313" key="3">
    <source>
        <dbReference type="Proteomes" id="UP000008063"/>
    </source>
</evidence>